<reference evidence="1" key="1">
    <citation type="submission" date="2024-03" db="EMBL/GenBank/DDBJ databases">
        <title>Diverse circular DNA viruses in blood, oral, and fecal samples of captive lemurs.</title>
        <authorList>
            <person name="Paietta E.N."/>
            <person name="Kraberger S."/>
            <person name="Lund M.C."/>
            <person name="Custer J.M."/>
            <person name="Vargas K.M."/>
            <person name="Ehmke E.E."/>
            <person name="Yoder A.D."/>
            <person name="Varsani A."/>
        </authorList>
    </citation>
    <scope>NUCLEOTIDE SEQUENCE</scope>
    <source>
        <strain evidence="1">Duke_24SF_91</strain>
    </source>
</reference>
<accession>A0AAU8B0L6</accession>
<proteinExistence type="predicted"/>
<sequence>MARTLLFQDWCYHTARVQKGRQEYPPSDVQGVDVLDFVAKELTEGRSFDKEENKRWVRVDKTISAGARSLLITASAGTYGETGEVIDRRNSSPVFKLEEDHAATAPTRMLVLVPDVGLHAFAFIERSTGRGAAGLDLVGQLHAIWREQNPGSTWVKPWIQDSEILFESGGLKGVQVRRYPGNARTVSAEVENLGTFEYAIRAKRGKFLGKKTLASIVKDAAKANELIGIEYEEGDKVFLDIKLEDRTVKVALEEGKLSKAQLVIENGLDDQEFIKCCTKEAEWVFDRVGLSYRPEWVSLWELRDALWLVLFLDIG</sequence>
<name>A0AAU8B0L6_9CAUD</name>
<evidence type="ECO:0000313" key="1">
    <source>
        <dbReference type="EMBL" id="XCD05810.1"/>
    </source>
</evidence>
<dbReference type="EMBL" id="PP511597">
    <property type="protein sequence ID" value="XCD05810.1"/>
    <property type="molecule type" value="Genomic_DNA"/>
</dbReference>
<organism evidence="1">
    <name type="scientific">Dulem virus 32</name>
    <dbReference type="NCBI Taxonomy" id="3145750"/>
    <lineage>
        <taxon>Viruses</taxon>
        <taxon>Duplodnaviria</taxon>
        <taxon>Heunggongvirae</taxon>
        <taxon>Uroviricota</taxon>
        <taxon>Caudoviricetes</taxon>
    </lineage>
</organism>
<protein>
    <submittedName>
        <fullName evidence="1">Uncharacterized protein</fullName>
    </submittedName>
</protein>